<gene>
    <name evidence="4" type="ORF">niasHT_014375</name>
</gene>
<dbReference type="SUPFAM" id="SSF56436">
    <property type="entry name" value="C-type lectin-like"/>
    <property type="match status" value="1"/>
</dbReference>
<dbReference type="Proteomes" id="UP001620626">
    <property type="component" value="Unassembled WGS sequence"/>
</dbReference>
<organism evidence="4 5">
    <name type="scientific">Heterodera trifolii</name>
    <dbReference type="NCBI Taxonomy" id="157864"/>
    <lineage>
        <taxon>Eukaryota</taxon>
        <taxon>Metazoa</taxon>
        <taxon>Ecdysozoa</taxon>
        <taxon>Nematoda</taxon>
        <taxon>Chromadorea</taxon>
        <taxon>Rhabditida</taxon>
        <taxon>Tylenchina</taxon>
        <taxon>Tylenchomorpha</taxon>
        <taxon>Tylenchoidea</taxon>
        <taxon>Heteroderidae</taxon>
        <taxon>Heteroderinae</taxon>
        <taxon>Heterodera</taxon>
    </lineage>
</organism>
<evidence type="ECO:0000256" key="2">
    <source>
        <dbReference type="SAM" id="Phobius"/>
    </source>
</evidence>
<reference evidence="4 5" key="1">
    <citation type="submission" date="2024-10" db="EMBL/GenBank/DDBJ databases">
        <authorList>
            <person name="Kim D."/>
        </authorList>
    </citation>
    <scope>NUCLEOTIDE SEQUENCE [LARGE SCALE GENOMIC DNA]</scope>
    <source>
        <strain evidence="4">BH-2024</strain>
    </source>
</reference>
<dbReference type="Pfam" id="PF06482">
    <property type="entry name" value="Endostatin"/>
    <property type="match status" value="1"/>
</dbReference>
<dbReference type="EMBL" id="JBICBT010000413">
    <property type="protein sequence ID" value="KAL3114568.1"/>
    <property type="molecule type" value="Genomic_DNA"/>
</dbReference>
<feature type="domain" description="Collagenase NC10/endostatin" evidence="3">
    <location>
        <begin position="311"/>
        <end position="474"/>
    </location>
</feature>
<name>A0ABD2LHG3_9BILA</name>
<keyword evidence="1" id="KW-0175">Coiled coil</keyword>
<comment type="caution">
    <text evidence="4">The sequence shown here is derived from an EMBL/GenBank/DDBJ whole genome shotgun (WGS) entry which is preliminary data.</text>
</comment>
<feature type="coiled-coil region" evidence="1">
    <location>
        <begin position="65"/>
        <end position="92"/>
    </location>
</feature>
<dbReference type="InterPro" id="IPR010515">
    <property type="entry name" value="Collagenase_NC10/endostatin"/>
</dbReference>
<dbReference type="Gene3D" id="1.25.40.10">
    <property type="entry name" value="Tetratricopeptide repeat domain"/>
    <property type="match status" value="1"/>
</dbReference>
<dbReference type="InterPro" id="IPR016187">
    <property type="entry name" value="CTDL_fold"/>
</dbReference>
<sequence>MTCVKKIEFPDEPNFFCSDRVARYEQSMLVESVRDANQSTRDSMRALRDITDLTVKQLDAKDRLVADKELELAQQKIELDEKDRLIATLRERIFYLEGTWCSSSRAGRTATGRRRPMSEAFDRTRLTGRKKFVDFSLMWNVFVLNGLLVVFLTVFLFQIWTTNEMINAKTRNFFPFFGMHMHFGGIQIVQVPMDDDGTEEGHHGEQLLLDRHELRILCDEHLQSGDCQTAAFWAEKLLALSIGRTLNERLPDIAHYLSVLTAAQFWQTIITLIERHDLFPKHLVFAFFHINALFHRELYSEIIALPVGYLIHLIALNEPLLGNFGGVRGADLECYRQSRQAGFGTTFRAFVSSRVQDLNKIVYAEDRQHTPVVNLAGERLFDSWHGVFDGGAHAHVPLYTFDRRNVFDHHDWSDRWLWHGSSSGGLRSLTYCAEWRSAEPTSFGMASPLHSRHALTDQSREMPCNRRLAVLCVEVMSKHSVQQKFGKRMLSDFRV</sequence>
<dbReference type="InterPro" id="IPR011990">
    <property type="entry name" value="TPR-like_helical_dom_sf"/>
</dbReference>
<dbReference type="AlphaFoldDB" id="A0ABD2LHG3"/>
<protein>
    <recommendedName>
        <fullName evidence="3">Collagenase NC10/endostatin domain-containing protein</fullName>
    </recommendedName>
</protein>
<evidence type="ECO:0000313" key="5">
    <source>
        <dbReference type="Proteomes" id="UP001620626"/>
    </source>
</evidence>
<evidence type="ECO:0000256" key="1">
    <source>
        <dbReference type="SAM" id="Coils"/>
    </source>
</evidence>
<proteinExistence type="predicted"/>
<evidence type="ECO:0000259" key="3">
    <source>
        <dbReference type="Pfam" id="PF06482"/>
    </source>
</evidence>
<dbReference type="InterPro" id="IPR016186">
    <property type="entry name" value="C-type_lectin-like/link_sf"/>
</dbReference>
<accession>A0ABD2LHG3</accession>
<feature type="transmembrane region" description="Helical" evidence="2">
    <location>
        <begin position="137"/>
        <end position="160"/>
    </location>
</feature>
<dbReference type="Gene3D" id="3.10.100.10">
    <property type="entry name" value="Mannose-Binding Protein A, subunit A"/>
    <property type="match status" value="1"/>
</dbReference>
<keyword evidence="2" id="KW-0812">Transmembrane</keyword>
<keyword evidence="2" id="KW-0472">Membrane</keyword>
<evidence type="ECO:0000313" key="4">
    <source>
        <dbReference type="EMBL" id="KAL3114568.1"/>
    </source>
</evidence>
<keyword evidence="5" id="KW-1185">Reference proteome</keyword>
<keyword evidence="2" id="KW-1133">Transmembrane helix</keyword>